<keyword evidence="3" id="KW-0804">Transcription</keyword>
<evidence type="ECO:0000313" key="5">
    <source>
        <dbReference type="EMBL" id="QNP44562.1"/>
    </source>
</evidence>
<dbReference type="PROSITE" id="PS51063">
    <property type="entry name" value="HTH_CRP_2"/>
    <property type="match status" value="1"/>
</dbReference>
<evidence type="ECO:0000256" key="3">
    <source>
        <dbReference type="ARBA" id="ARBA00023163"/>
    </source>
</evidence>
<dbReference type="InterPro" id="IPR036388">
    <property type="entry name" value="WH-like_DNA-bd_sf"/>
</dbReference>
<geneLocation type="plasmid" evidence="5 6">
    <name>p_unnamed1</name>
</geneLocation>
<keyword evidence="5" id="KW-0614">Plasmid</keyword>
<keyword evidence="6" id="KW-1185">Reference proteome</keyword>
<evidence type="ECO:0000259" key="4">
    <source>
        <dbReference type="PROSITE" id="PS51063"/>
    </source>
</evidence>
<keyword evidence="2" id="KW-0238">DNA-binding</keyword>
<sequence length="301" mass="33230">MEALPGYVSKLAGWFRGEVAVEKAVNVMARRSLAKVDGPVLVQSGLIAVTRFEASGTRRTISLHYPGELFHPVRACGPVVLEAVSNSVLELAPQSHFDAAISAAPDMLFALNQTLNRERAIAYEWLARIGLRSSMERLAHFLCETCVRLNADPSALALPFNQWQLAEITAQTSVHVNRVLGKLDQSGLIRRRRKTFEIGDWSALARLGEFHPGTSRTSVPPQTATNAPYQGCGRHSLAKAFQALATKRFRPGTRLSVRRTRELSVLAGSNDESPIPQKLVRRLCKCLKLRRNCSDKLVPDV</sequence>
<dbReference type="SMART" id="SM00419">
    <property type="entry name" value="HTH_CRP"/>
    <property type="match status" value="1"/>
</dbReference>
<evidence type="ECO:0000256" key="2">
    <source>
        <dbReference type="ARBA" id="ARBA00023125"/>
    </source>
</evidence>
<dbReference type="InterPro" id="IPR014710">
    <property type="entry name" value="RmlC-like_jellyroll"/>
</dbReference>
<dbReference type="Gene3D" id="2.60.120.10">
    <property type="entry name" value="Jelly Rolls"/>
    <property type="match status" value="1"/>
</dbReference>
<accession>A0ABX6T6L8</accession>
<feature type="domain" description="HTH crp-type" evidence="4">
    <location>
        <begin position="132"/>
        <end position="202"/>
    </location>
</feature>
<dbReference type="SUPFAM" id="SSF46785">
    <property type="entry name" value="Winged helix' DNA-binding domain"/>
    <property type="match status" value="1"/>
</dbReference>
<proteinExistence type="predicted"/>
<keyword evidence="1" id="KW-0805">Transcription regulation</keyword>
<dbReference type="InterPro" id="IPR012318">
    <property type="entry name" value="HTH_CRP"/>
</dbReference>
<evidence type="ECO:0000313" key="6">
    <source>
        <dbReference type="Proteomes" id="UP000516134"/>
    </source>
</evidence>
<dbReference type="InterPro" id="IPR036390">
    <property type="entry name" value="WH_DNA-bd_sf"/>
</dbReference>
<evidence type="ECO:0000256" key="1">
    <source>
        <dbReference type="ARBA" id="ARBA00023015"/>
    </source>
</evidence>
<organism evidence="5 6">
    <name type="scientific">Sphingomonas daechungensis</name>
    <dbReference type="NCBI Taxonomy" id="1176646"/>
    <lineage>
        <taxon>Bacteria</taxon>
        <taxon>Pseudomonadati</taxon>
        <taxon>Pseudomonadota</taxon>
        <taxon>Alphaproteobacteria</taxon>
        <taxon>Sphingomonadales</taxon>
        <taxon>Sphingomonadaceae</taxon>
        <taxon>Sphingomonas</taxon>
    </lineage>
</organism>
<dbReference type="SUPFAM" id="SSF51206">
    <property type="entry name" value="cAMP-binding domain-like"/>
    <property type="match status" value="1"/>
</dbReference>
<protein>
    <submittedName>
        <fullName evidence="5">Crp/Fnr family transcriptional regulator</fullName>
    </submittedName>
</protein>
<dbReference type="Gene3D" id="1.10.10.10">
    <property type="entry name" value="Winged helix-like DNA-binding domain superfamily/Winged helix DNA-binding domain"/>
    <property type="match status" value="1"/>
</dbReference>
<dbReference type="EMBL" id="CP060781">
    <property type="protein sequence ID" value="QNP44562.1"/>
    <property type="molecule type" value="Genomic_DNA"/>
</dbReference>
<dbReference type="InterPro" id="IPR018490">
    <property type="entry name" value="cNMP-bd_dom_sf"/>
</dbReference>
<dbReference type="Pfam" id="PF13545">
    <property type="entry name" value="HTH_Crp_2"/>
    <property type="match status" value="1"/>
</dbReference>
<reference evidence="5 6" key="1">
    <citation type="submission" date="2020-08" db="EMBL/GenBank/DDBJ databases">
        <title>Genome sequence of Sphingomonas daechungensis KACC 18115T.</title>
        <authorList>
            <person name="Hyun D.-W."/>
            <person name="Bae J.-W."/>
        </authorList>
    </citation>
    <scope>NUCLEOTIDE SEQUENCE [LARGE SCALE GENOMIC DNA]</scope>
    <source>
        <strain evidence="5 6">KACC 18115</strain>
        <plasmid evidence="5 6">p_unnamed1</plasmid>
    </source>
</reference>
<dbReference type="RefSeq" id="WP_187715980.1">
    <property type="nucleotide sequence ID" value="NZ_CP060781.1"/>
</dbReference>
<gene>
    <name evidence="5" type="ORF">H9L15_15820</name>
</gene>
<name>A0ABX6T6L8_9SPHN</name>
<dbReference type="Proteomes" id="UP000516134">
    <property type="component" value="Plasmid p_unnamed1"/>
</dbReference>